<keyword evidence="2" id="KW-1185">Reference proteome</keyword>
<dbReference type="Proteomes" id="UP000092462">
    <property type="component" value="Unassembled WGS sequence"/>
</dbReference>
<proteinExistence type="predicted"/>
<organism evidence="1 2">
    <name type="scientific">Phlebotomus papatasi</name>
    <name type="common">Sandfly</name>
    <dbReference type="NCBI Taxonomy" id="29031"/>
    <lineage>
        <taxon>Eukaryota</taxon>
        <taxon>Metazoa</taxon>
        <taxon>Ecdysozoa</taxon>
        <taxon>Arthropoda</taxon>
        <taxon>Hexapoda</taxon>
        <taxon>Insecta</taxon>
        <taxon>Pterygota</taxon>
        <taxon>Neoptera</taxon>
        <taxon>Endopterygota</taxon>
        <taxon>Diptera</taxon>
        <taxon>Nematocera</taxon>
        <taxon>Psychodoidea</taxon>
        <taxon>Psychodidae</taxon>
        <taxon>Phlebotomus</taxon>
        <taxon>Phlebotomus</taxon>
    </lineage>
</organism>
<evidence type="ECO:0000313" key="2">
    <source>
        <dbReference type="Proteomes" id="UP000092462"/>
    </source>
</evidence>
<dbReference type="VEuPathDB" id="VectorBase:PPAI000435"/>
<reference evidence="1" key="1">
    <citation type="submission" date="2022-08" db="UniProtKB">
        <authorList>
            <consortium name="EnsemblMetazoa"/>
        </authorList>
    </citation>
    <scope>IDENTIFICATION</scope>
    <source>
        <strain evidence="1">Israel</strain>
    </source>
</reference>
<dbReference type="EnsemblMetazoa" id="PPAI000435-RA">
    <property type="protein sequence ID" value="PPAI000435-PA"/>
    <property type="gene ID" value="PPAI000435"/>
</dbReference>
<dbReference type="AlphaFoldDB" id="A0A1B0CZB3"/>
<dbReference type="EMBL" id="AJVK01002236">
    <property type="status" value="NOT_ANNOTATED_CDS"/>
    <property type="molecule type" value="Genomic_DNA"/>
</dbReference>
<sequence length="182" mass="21046">MCDEVKKVVDAALHAKSVQLDCEEAFWTPISKGIHSDALYDLREADINDILDADINRVRFRKGWEKWKQSLEEEQFAQSASGRTSTSGKLGDGDTLIIQQRALPWTIVFQSTKSMQRLSEENEETFQSDKRNYIILRKLPPRVITVVLGFIISTTILDVIRKRHDTKEQQPLQRLPIYPKFQ</sequence>
<evidence type="ECO:0000313" key="1">
    <source>
        <dbReference type="EnsemblMetazoa" id="PPAI000435-PA"/>
    </source>
</evidence>
<protein>
    <submittedName>
        <fullName evidence="1">Uncharacterized protein</fullName>
    </submittedName>
</protein>
<accession>A0A1B0CZB3</accession>
<name>A0A1B0CZB3_PHLPP</name>